<feature type="region of interest" description="Disordered" evidence="1">
    <location>
        <begin position="376"/>
        <end position="403"/>
    </location>
</feature>
<feature type="transmembrane region" description="Helical" evidence="2">
    <location>
        <begin position="251"/>
        <end position="276"/>
    </location>
</feature>
<keyword evidence="2" id="KW-0472">Membrane</keyword>
<keyword evidence="2" id="KW-0812">Transmembrane</keyword>
<feature type="transmembrane region" description="Helical" evidence="2">
    <location>
        <begin position="221"/>
        <end position="239"/>
    </location>
</feature>
<feature type="compositionally biased region" description="Polar residues" evidence="1">
    <location>
        <begin position="1"/>
        <end position="10"/>
    </location>
</feature>
<evidence type="ECO:0000256" key="1">
    <source>
        <dbReference type="SAM" id="MobiDB-lite"/>
    </source>
</evidence>
<dbReference type="EMBL" id="CP017812">
    <property type="protein sequence ID" value="AOZ73240.1"/>
    <property type="molecule type" value="Genomic_DNA"/>
</dbReference>
<evidence type="ECO:0000313" key="4">
    <source>
        <dbReference type="Proteomes" id="UP000176288"/>
    </source>
</evidence>
<protein>
    <recommendedName>
        <fullName evidence="5">NnrS family protein</fullName>
    </recommendedName>
</protein>
<feature type="transmembrane region" description="Helical" evidence="2">
    <location>
        <begin position="63"/>
        <end position="82"/>
    </location>
</feature>
<feature type="region of interest" description="Disordered" evidence="1">
    <location>
        <begin position="1"/>
        <end position="20"/>
    </location>
</feature>
<feature type="transmembrane region" description="Helical" evidence="2">
    <location>
        <begin position="94"/>
        <end position="111"/>
    </location>
</feature>
<dbReference type="STRING" id="1912795.BK816_08030"/>
<feature type="transmembrane region" description="Helical" evidence="2">
    <location>
        <begin position="282"/>
        <end position="304"/>
    </location>
</feature>
<evidence type="ECO:0000313" key="3">
    <source>
        <dbReference type="EMBL" id="AOZ73240.1"/>
    </source>
</evidence>
<feature type="compositionally biased region" description="Low complexity" evidence="1">
    <location>
        <begin position="376"/>
        <end position="390"/>
    </location>
</feature>
<feature type="transmembrane region" description="Helical" evidence="2">
    <location>
        <begin position="117"/>
        <end position="136"/>
    </location>
</feature>
<dbReference type="Proteomes" id="UP000176288">
    <property type="component" value="Chromosome"/>
</dbReference>
<feature type="transmembrane region" description="Helical" evidence="2">
    <location>
        <begin position="347"/>
        <end position="369"/>
    </location>
</feature>
<reference evidence="3 4" key="1">
    <citation type="submission" date="2016-10" db="EMBL/GenBank/DDBJ databases">
        <title>Actinomyces aegypiusis sp. nov., isolated from the Aegypius monachus in Qinghai Tibet Plateau China.</title>
        <authorList>
            <person name="Wang Y."/>
        </authorList>
    </citation>
    <scope>NUCLEOTIDE SEQUENCE [LARGE SCALE GENOMIC DNA]</scope>
    <source>
        <strain evidence="3 4">VUL4_3</strain>
    </source>
</reference>
<evidence type="ECO:0000256" key="2">
    <source>
        <dbReference type="SAM" id="Phobius"/>
    </source>
</evidence>
<gene>
    <name evidence="3" type="ORF">BK816_08030</name>
</gene>
<evidence type="ECO:0008006" key="5">
    <source>
        <dbReference type="Google" id="ProtNLM"/>
    </source>
</evidence>
<proteinExistence type="predicted"/>
<organism evidence="3 4">
    <name type="scientific">Boudabousia tangfeifanii</name>
    <dbReference type="NCBI Taxonomy" id="1912795"/>
    <lineage>
        <taxon>Bacteria</taxon>
        <taxon>Bacillati</taxon>
        <taxon>Actinomycetota</taxon>
        <taxon>Actinomycetes</taxon>
        <taxon>Actinomycetales</taxon>
        <taxon>Actinomycetaceae</taxon>
        <taxon>Boudabousia</taxon>
    </lineage>
</organism>
<feature type="transmembrane region" description="Helical" evidence="2">
    <location>
        <begin position="316"/>
        <end position="335"/>
    </location>
</feature>
<name>A0A1D9MM73_9ACTO</name>
<keyword evidence="4" id="KW-1185">Reference proteome</keyword>
<sequence length="403" mass="42526">MPADSLASSKEPTKHALLRTAPKHPSGPVWWRLGIMFFAAFSLLSGLDAGLLRFSLWAPVSSFTLAQAHGPLMTIGFMGTLVCLERAQALRQPLAYFAPLLLAAGALGQLLPYPLVARGLLLAGTLGFSLVLALLWRRSESTLVAASTLAAWLLVLAVWLWEWVPFSATVPLLGAWIIITIAAERAELATLDLGEKAGPQLTVFASILAVGATLAVGAPRLGGVIFGISCAALALWLFLRDVGRKFAARPGLPGFNAACLLAGNFWLAIGGLAWLAGTPYDLQVHAIFLGFAFNLIFAHAPIILPTVLGRPLPYHQAMWVPFGLLQMALALRALGTLGEQYWLTQSGGILSVFAILGFLGVAVSVVLFASRGRQAAPSSTSAASGGTTAAFRQNSPQLKGLSE</sequence>
<feature type="transmembrane region" description="Helical" evidence="2">
    <location>
        <begin position="29"/>
        <end position="51"/>
    </location>
</feature>
<dbReference type="KEGG" id="avu:BK816_08030"/>
<keyword evidence="2" id="KW-1133">Transmembrane helix</keyword>
<accession>A0A1D9MM73</accession>
<dbReference type="AlphaFoldDB" id="A0A1D9MM73"/>
<feature type="transmembrane region" description="Helical" evidence="2">
    <location>
        <begin position="143"/>
        <end position="161"/>
    </location>
</feature>